<dbReference type="EMBL" id="CZRL01000007">
    <property type="protein sequence ID" value="CUS49803.1"/>
    <property type="molecule type" value="Genomic_DNA"/>
</dbReference>
<feature type="domain" description="Cytochrome c" evidence="9">
    <location>
        <begin position="38"/>
        <end position="209"/>
    </location>
</feature>
<dbReference type="InterPro" id="IPR036909">
    <property type="entry name" value="Cyt_c-like_dom_sf"/>
</dbReference>
<keyword evidence="3 8" id="KW-0812">Transmembrane</keyword>
<dbReference type="GO" id="GO:0016020">
    <property type="term" value="C:membrane"/>
    <property type="evidence" value="ECO:0007669"/>
    <property type="project" value="UniProtKB-SubCell"/>
</dbReference>
<dbReference type="GO" id="GO:0009055">
    <property type="term" value="F:electron transfer activity"/>
    <property type="evidence" value="ECO:0007669"/>
    <property type="project" value="InterPro"/>
</dbReference>
<dbReference type="PROSITE" id="PS51007">
    <property type="entry name" value="CYTC"/>
    <property type="match status" value="1"/>
</dbReference>
<feature type="transmembrane region" description="Helical" evidence="8">
    <location>
        <begin position="216"/>
        <end position="234"/>
    </location>
</feature>
<evidence type="ECO:0000256" key="3">
    <source>
        <dbReference type="ARBA" id="ARBA00022692"/>
    </source>
</evidence>
<keyword evidence="4" id="KW-0479">Metal-binding</keyword>
<evidence type="ECO:0000256" key="8">
    <source>
        <dbReference type="SAM" id="Phobius"/>
    </source>
</evidence>
<name>A0A160TPS5_9ZZZZ</name>
<evidence type="ECO:0000259" key="9">
    <source>
        <dbReference type="PROSITE" id="PS51007"/>
    </source>
</evidence>
<organism evidence="10">
    <name type="scientific">hydrothermal vent metagenome</name>
    <dbReference type="NCBI Taxonomy" id="652676"/>
    <lineage>
        <taxon>unclassified sequences</taxon>
        <taxon>metagenomes</taxon>
        <taxon>ecological metagenomes</taxon>
    </lineage>
</organism>
<dbReference type="InterPro" id="IPR002326">
    <property type="entry name" value="Cyt_c1"/>
</dbReference>
<accession>A0A160TPS5</accession>
<evidence type="ECO:0000256" key="1">
    <source>
        <dbReference type="ARBA" id="ARBA00004370"/>
    </source>
</evidence>
<evidence type="ECO:0000256" key="6">
    <source>
        <dbReference type="ARBA" id="ARBA00023004"/>
    </source>
</evidence>
<keyword evidence="5 8" id="KW-1133">Transmembrane helix</keyword>
<dbReference type="GO" id="GO:0020037">
    <property type="term" value="F:heme binding"/>
    <property type="evidence" value="ECO:0007669"/>
    <property type="project" value="InterPro"/>
</dbReference>
<evidence type="ECO:0000256" key="2">
    <source>
        <dbReference type="ARBA" id="ARBA00022617"/>
    </source>
</evidence>
<proteinExistence type="predicted"/>
<dbReference type="AlphaFoldDB" id="A0A160TPS5"/>
<gene>
    <name evidence="10" type="ORF">MGWOODY_XGa387</name>
</gene>
<keyword evidence="2" id="KW-0349">Heme</keyword>
<dbReference type="PANTHER" id="PTHR10266">
    <property type="entry name" value="CYTOCHROME C1"/>
    <property type="match status" value="1"/>
</dbReference>
<reference evidence="10" key="1">
    <citation type="submission" date="2015-10" db="EMBL/GenBank/DDBJ databases">
        <authorList>
            <person name="Gilbert D.G."/>
        </authorList>
    </citation>
    <scope>NUCLEOTIDE SEQUENCE</scope>
</reference>
<dbReference type="PANTHER" id="PTHR10266:SF3">
    <property type="entry name" value="CYTOCHROME C1, HEME PROTEIN, MITOCHONDRIAL"/>
    <property type="match status" value="1"/>
</dbReference>
<keyword evidence="7 8" id="KW-0472">Membrane</keyword>
<keyword evidence="6" id="KW-0408">Iron</keyword>
<protein>
    <submittedName>
        <fullName evidence="10">Ubiquinol cytochrome C oxidoreductase,cytochrome C1 subunit</fullName>
    </submittedName>
</protein>
<dbReference type="GO" id="GO:0046872">
    <property type="term" value="F:metal ion binding"/>
    <property type="evidence" value="ECO:0007669"/>
    <property type="project" value="UniProtKB-KW"/>
</dbReference>
<evidence type="ECO:0000256" key="7">
    <source>
        <dbReference type="ARBA" id="ARBA00023136"/>
    </source>
</evidence>
<evidence type="ECO:0000256" key="5">
    <source>
        <dbReference type="ARBA" id="ARBA00022989"/>
    </source>
</evidence>
<sequence>MKNLIKIAVLSLLPVLAMASGGGNEGLDPVDINLADKSSLQRGAKTFVNYCLSCHSAAYMRYERMGTDLGINEQLLRENLMLATEKPGDTMTVTMSEDGAKKWFGVVPPDLSLTARSKGPDWIYTYLRSFYWDKSSPTGWNNTLFPNVAMPHVLYRLQGYREAEFEGTAGGLQHFAGYVEKTPGQMSNEEYDAAMRDLTNFMVYLAEPAKLVRYKIGVWVMIFMGVLILLTYATKKEYWRDVH</sequence>
<dbReference type="InterPro" id="IPR009056">
    <property type="entry name" value="Cyt_c-like_dom"/>
</dbReference>
<dbReference type="SUPFAM" id="SSF46626">
    <property type="entry name" value="Cytochrome c"/>
    <property type="match status" value="1"/>
</dbReference>
<comment type="subcellular location">
    <subcellularLocation>
        <location evidence="1">Membrane</location>
    </subcellularLocation>
</comment>
<evidence type="ECO:0000256" key="4">
    <source>
        <dbReference type="ARBA" id="ARBA00022723"/>
    </source>
</evidence>
<dbReference type="Pfam" id="PF02167">
    <property type="entry name" value="Cytochrom_C1"/>
    <property type="match status" value="1"/>
</dbReference>
<evidence type="ECO:0000313" key="10">
    <source>
        <dbReference type="EMBL" id="CUS49803.1"/>
    </source>
</evidence>
<dbReference type="Gene3D" id="1.10.760.10">
    <property type="entry name" value="Cytochrome c-like domain"/>
    <property type="match status" value="1"/>
</dbReference>